<dbReference type="Gene3D" id="3.40.50.150">
    <property type="entry name" value="Vaccinia Virus protein VP39"/>
    <property type="match status" value="1"/>
</dbReference>
<evidence type="ECO:0000313" key="1">
    <source>
        <dbReference type="EMBL" id="WZH47786.1"/>
    </source>
</evidence>
<dbReference type="GO" id="GO:0008168">
    <property type="term" value="F:methyltransferase activity"/>
    <property type="evidence" value="ECO:0007669"/>
    <property type="project" value="UniProtKB-KW"/>
</dbReference>
<organism evidence="1 2">
    <name type="scientific">Fusarium acuminatum</name>
    <dbReference type="NCBI Taxonomy" id="5515"/>
    <lineage>
        <taxon>Eukaryota</taxon>
        <taxon>Fungi</taxon>
        <taxon>Dikarya</taxon>
        <taxon>Ascomycota</taxon>
        <taxon>Pezizomycotina</taxon>
        <taxon>Sordariomycetes</taxon>
        <taxon>Hypocreomycetidae</taxon>
        <taxon>Hypocreales</taxon>
        <taxon>Nectriaceae</taxon>
        <taxon>Fusarium</taxon>
        <taxon>Fusarium tricinctum species complex</taxon>
    </lineage>
</organism>
<keyword evidence="2" id="KW-1185">Reference proteome</keyword>
<dbReference type="Pfam" id="PF13489">
    <property type="entry name" value="Methyltransf_23"/>
    <property type="match status" value="1"/>
</dbReference>
<dbReference type="Proteomes" id="UP001489902">
    <property type="component" value="Chromosome 5"/>
</dbReference>
<dbReference type="InterPro" id="IPR029063">
    <property type="entry name" value="SAM-dependent_MTases_sf"/>
</dbReference>
<reference evidence="1 2" key="1">
    <citation type="submission" date="2024-04" db="EMBL/GenBank/DDBJ databases">
        <title>Complete genome sequence of Fusarium acuminatum.</title>
        <authorList>
            <person name="Lan B."/>
        </authorList>
    </citation>
    <scope>NUCLEOTIDE SEQUENCE [LARGE SCALE GENOMIC DNA]</scope>
    <source>
        <strain evidence="1">1A</strain>
    </source>
</reference>
<gene>
    <name evidence="1" type="ORF">QYS62_008945</name>
</gene>
<keyword evidence="1" id="KW-0489">Methyltransferase</keyword>
<dbReference type="GO" id="GO:0032259">
    <property type="term" value="P:methylation"/>
    <property type="evidence" value="ECO:0007669"/>
    <property type="project" value="UniProtKB-KW"/>
</dbReference>
<dbReference type="CDD" id="cd02440">
    <property type="entry name" value="AdoMet_MTases"/>
    <property type="match status" value="1"/>
</dbReference>
<protein>
    <submittedName>
        <fullName evidence="1">S-adenosyl-L-methionine-dependent methyltransferase</fullName>
    </submittedName>
</protein>
<name>A0ABZ2X4M6_9HYPO</name>
<sequence length="307" mass="33879">MAVNTPSEEQWEPLSLSLAPLIASYSLSTPESLQIEIDQATHRLNLLNFFHIQPSSSILEVGCGQGTCTVVLGQATGSGGHVDAIDPAPLDYGAPTTLGQAQEHIIQGSMGDRVKFWQRQLEDFLVETGEKKWDYAVLVHCLWYLDGEETLARILKALKGRVGKVCIAEYSMKASEPAAVPHVLAALTRATLEAQKSESDANIRCLITPPDIKRIAEQVGWKVERESHIVPDENLQDGSWEVGDVKGEDFLRDIEEDVKDNRIKVLLRSGREGVIAAVKKLNGEKVRTMDVWAATLDEKVERLSSIK</sequence>
<evidence type="ECO:0000313" key="2">
    <source>
        <dbReference type="Proteomes" id="UP001489902"/>
    </source>
</evidence>
<dbReference type="SUPFAM" id="SSF53335">
    <property type="entry name" value="S-adenosyl-L-methionine-dependent methyltransferases"/>
    <property type="match status" value="1"/>
</dbReference>
<dbReference type="EMBL" id="CP151264">
    <property type="protein sequence ID" value="WZH47786.1"/>
    <property type="molecule type" value="Genomic_DNA"/>
</dbReference>
<proteinExistence type="predicted"/>
<accession>A0ABZ2X4M6</accession>
<keyword evidence="1" id="KW-0808">Transferase</keyword>